<dbReference type="EMBL" id="KZ305065">
    <property type="protein sequence ID" value="PIA31822.1"/>
    <property type="molecule type" value="Genomic_DNA"/>
</dbReference>
<dbReference type="AlphaFoldDB" id="A0A2G5CKH9"/>
<reference evidence="1 2" key="1">
    <citation type="submission" date="2017-09" db="EMBL/GenBank/DDBJ databases">
        <title>WGS assembly of Aquilegia coerulea Goldsmith.</title>
        <authorList>
            <person name="Hodges S."/>
            <person name="Kramer E."/>
            <person name="Nordborg M."/>
            <person name="Tomkins J."/>
            <person name="Borevitz J."/>
            <person name="Derieg N."/>
            <person name="Yan J."/>
            <person name="Mihaltcheva S."/>
            <person name="Hayes R.D."/>
            <person name="Rokhsar D."/>
        </authorList>
    </citation>
    <scope>NUCLEOTIDE SEQUENCE [LARGE SCALE GENOMIC DNA]</scope>
    <source>
        <strain evidence="2">cv. Goldsmith</strain>
    </source>
</reference>
<evidence type="ECO:0000313" key="2">
    <source>
        <dbReference type="Proteomes" id="UP000230069"/>
    </source>
</evidence>
<dbReference type="Proteomes" id="UP000230069">
    <property type="component" value="Unassembled WGS sequence"/>
</dbReference>
<dbReference type="InParanoid" id="A0A2G5CKH9"/>
<sequence length="87" mass="10112">MKQLHSTPFVVLDSAVYLVDDLRIEFPSTNRSLTQIVKTKFNIPCCGSINFVQIYCLNFSNLMSSKSSWKQPCLLNRYITHYISKFK</sequence>
<protein>
    <submittedName>
        <fullName evidence="1">Uncharacterized protein</fullName>
    </submittedName>
</protein>
<gene>
    <name evidence="1" type="ORF">AQUCO_04800011v1</name>
</gene>
<accession>A0A2G5CKH9</accession>
<evidence type="ECO:0000313" key="1">
    <source>
        <dbReference type="EMBL" id="PIA31822.1"/>
    </source>
</evidence>
<proteinExistence type="predicted"/>
<organism evidence="1 2">
    <name type="scientific">Aquilegia coerulea</name>
    <name type="common">Rocky mountain columbine</name>
    <dbReference type="NCBI Taxonomy" id="218851"/>
    <lineage>
        <taxon>Eukaryota</taxon>
        <taxon>Viridiplantae</taxon>
        <taxon>Streptophyta</taxon>
        <taxon>Embryophyta</taxon>
        <taxon>Tracheophyta</taxon>
        <taxon>Spermatophyta</taxon>
        <taxon>Magnoliopsida</taxon>
        <taxon>Ranunculales</taxon>
        <taxon>Ranunculaceae</taxon>
        <taxon>Thalictroideae</taxon>
        <taxon>Aquilegia</taxon>
    </lineage>
</organism>
<keyword evidence="2" id="KW-1185">Reference proteome</keyword>
<name>A0A2G5CKH9_AQUCA</name>